<dbReference type="GO" id="GO:0005524">
    <property type="term" value="F:ATP binding"/>
    <property type="evidence" value="ECO:0007669"/>
    <property type="project" value="UniProtKB-UniRule"/>
</dbReference>
<dbReference type="InterPro" id="IPR016135">
    <property type="entry name" value="UBQ-conjugating_enzyme/RWD"/>
</dbReference>
<reference evidence="6" key="1">
    <citation type="submission" date="2013-04" db="EMBL/GenBank/DDBJ databases">
        <authorList>
            <person name="Qu J."/>
            <person name="Murali S.C."/>
            <person name="Bandaranaike D."/>
            <person name="Bellair M."/>
            <person name="Blankenburg K."/>
            <person name="Chao H."/>
            <person name="Dinh H."/>
            <person name="Doddapaneni H."/>
            <person name="Downs B."/>
            <person name="Dugan-Rocha S."/>
            <person name="Elkadiri S."/>
            <person name="Gnanaolivu R.D."/>
            <person name="Hernandez B."/>
            <person name="Javaid M."/>
            <person name="Jayaseelan J.C."/>
            <person name="Lee S."/>
            <person name="Li M."/>
            <person name="Ming W."/>
            <person name="Munidasa M."/>
            <person name="Muniz J."/>
            <person name="Nguyen L."/>
            <person name="Ongeri F."/>
            <person name="Osuji N."/>
            <person name="Pu L.-L."/>
            <person name="Puazo M."/>
            <person name="Qu C."/>
            <person name="Quiroz J."/>
            <person name="Raj R."/>
            <person name="Weissenberger G."/>
            <person name="Xin Y."/>
            <person name="Zou X."/>
            <person name="Han Y."/>
            <person name="Richards S."/>
            <person name="Worley K."/>
            <person name="Muzny D."/>
            <person name="Gibbs R."/>
        </authorList>
    </citation>
    <scope>NUCLEOTIDE SEQUENCE</scope>
    <source>
        <strain evidence="6">Sampled in the wild</strain>
    </source>
</reference>
<keyword evidence="7" id="KW-1185">Reference proteome</keyword>
<dbReference type="PROSITE" id="PS00183">
    <property type="entry name" value="UBC_1"/>
    <property type="match status" value="1"/>
</dbReference>
<keyword evidence="4" id="KW-0547">Nucleotide-binding</keyword>
<dbReference type="GO" id="GO:0016740">
    <property type="term" value="F:transferase activity"/>
    <property type="evidence" value="ECO:0007669"/>
    <property type="project" value="UniProtKB-KW"/>
</dbReference>
<dbReference type="Gene3D" id="3.10.110.10">
    <property type="entry name" value="Ubiquitin Conjugating Enzyme"/>
    <property type="match status" value="1"/>
</dbReference>
<evidence type="ECO:0000313" key="6">
    <source>
        <dbReference type="EMBL" id="KAG8237267.1"/>
    </source>
</evidence>
<feature type="active site" description="Glycyl thioester intermediate" evidence="3">
    <location>
        <position position="88"/>
    </location>
</feature>
<organism evidence="6 7">
    <name type="scientific">Ladona fulva</name>
    <name type="common">Scarce chaser dragonfly</name>
    <name type="synonym">Libellula fulva</name>
    <dbReference type="NCBI Taxonomy" id="123851"/>
    <lineage>
        <taxon>Eukaryota</taxon>
        <taxon>Metazoa</taxon>
        <taxon>Ecdysozoa</taxon>
        <taxon>Arthropoda</taxon>
        <taxon>Hexapoda</taxon>
        <taxon>Insecta</taxon>
        <taxon>Pterygota</taxon>
        <taxon>Palaeoptera</taxon>
        <taxon>Odonata</taxon>
        <taxon>Epiprocta</taxon>
        <taxon>Anisoptera</taxon>
        <taxon>Libelluloidea</taxon>
        <taxon>Libellulidae</taxon>
        <taxon>Ladona</taxon>
    </lineage>
</organism>
<evidence type="ECO:0000256" key="4">
    <source>
        <dbReference type="RuleBase" id="RU362109"/>
    </source>
</evidence>
<dbReference type="AlphaFoldDB" id="A0A8K0KMC8"/>
<name>A0A8K0KMC8_LADFU</name>
<dbReference type="SMART" id="SM00212">
    <property type="entry name" value="UBCc"/>
    <property type="match status" value="1"/>
</dbReference>
<comment type="similarity">
    <text evidence="4">Belongs to the ubiquitin-conjugating enzyme family.</text>
</comment>
<dbReference type="Pfam" id="PF00179">
    <property type="entry name" value="UQ_con"/>
    <property type="match status" value="1"/>
</dbReference>
<accession>A0A8K0KMC8</accession>
<comment type="caution">
    <text evidence="6">The sequence shown here is derived from an EMBL/GenBank/DDBJ whole genome shotgun (WGS) entry which is preliminary data.</text>
</comment>
<dbReference type="InterPro" id="IPR050113">
    <property type="entry name" value="Ub_conjugating_enzyme"/>
</dbReference>
<keyword evidence="2 4" id="KW-0833">Ubl conjugation pathway</keyword>
<dbReference type="Proteomes" id="UP000792457">
    <property type="component" value="Unassembled WGS sequence"/>
</dbReference>
<evidence type="ECO:0000313" key="7">
    <source>
        <dbReference type="Proteomes" id="UP000792457"/>
    </source>
</evidence>
<proteinExistence type="inferred from homology"/>
<dbReference type="InterPro" id="IPR023313">
    <property type="entry name" value="UBQ-conjugating_AS"/>
</dbReference>
<dbReference type="SUPFAM" id="SSF54495">
    <property type="entry name" value="UBC-like"/>
    <property type="match status" value="1"/>
</dbReference>
<evidence type="ECO:0000256" key="1">
    <source>
        <dbReference type="ARBA" id="ARBA00022679"/>
    </source>
</evidence>
<dbReference type="PANTHER" id="PTHR24067">
    <property type="entry name" value="UBIQUITIN-CONJUGATING ENZYME E2"/>
    <property type="match status" value="1"/>
</dbReference>
<feature type="domain" description="UBC core" evidence="5">
    <location>
        <begin position="4"/>
        <end position="126"/>
    </location>
</feature>
<dbReference type="EMBL" id="KZ309141">
    <property type="protein sequence ID" value="KAG8237267.1"/>
    <property type="molecule type" value="Genomic_DNA"/>
</dbReference>
<dbReference type="PROSITE" id="PS50127">
    <property type="entry name" value="UBC_2"/>
    <property type="match status" value="1"/>
</dbReference>
<dbReference type="InterPro" id="IPR000608">
    <property type="entry name" value="UBC"/>
</dbReference>
<gene>
    <name evidence="6" type="ORF">J437_LFUL011297</name>
</gene>
<evidence type="ECO:0000256" key="3">
    <source>
        <dbReference type="PROSITE-ProRule" id="PRU10133"/>
    </source>
</evidence>
<keyword evidence="1" id="KW-0808">Transferase</keyword>
<evidence type="ECO:0000256" key="2">
    <source>
        <dbReference type="ARBA" id="ARBA00022786"/>
    </source>
</evidence>
<sequence>MTNLRASRIKKELEMIAKNPQPGISFSLREDSKDILDATIIGLEGTPYESGVFKLEIQLSETYPFEPPRVQFLTSVYHPNVDDSGRICLDLLRMPPAGSWRPTYQLGSLLHSLRLLLAQPNPDDPI</sequence>
<protein>
    <recommendedName>
        <fullName evidence="5">UBC core domain-containing protein</fullName>
    </recommendedName>
</protein>
<keyword evidence="4" id="KW-0067">ATP-binding</keyword>
<reference evidence="6" key="2">
    <citation type="submission" date="2017-10" db="EMBL/GenBank/DDBJ databases">
        <title>Ladona fulva Genome sequencing and assembly.</title>
        <authorList>
            <person name="Murali S."/>
            <person name="Richards S."/>
            <person name="Bandaranaike D."/>
            <person name="Bellair M."/>
            <person name="Blankenburg K."/>
            <person name="Chao H."/>
            <person name="Dinh H."/>
            <person name="Doddapaneni H."/>
            <person name="Dugan-Rocha S."/>
            <person name="Elkadiri S."/>
            <person name="Gnanaolivu R."/>
            <person name="Hernandez B."/>
            <person name="Skinner E."/>
            <person name="Javaid M."/>
            <person name="Lee S."/>
            <person name="Li M."/>
            <person name="Ming W."/>
            <person name="Munidasa M."/>
            <person name="Muniz J."/>
            <person name="Nguyen L."/>
            <person name="Hughes D."/>
            <person name="Osuji N."/>
            <person name="Pu L.-L."/>
            <person name="Puazo M."/>
            <person name="Qu C."/>
            <person name="Quiroz J."/>
            <person name="Raj R."/>
            <person name="Weissenberger G."/>
            <person name="Xin Y."/>
            <person name="Zou X."/>
            <person name="Han Y."/>
            <person name="Worley K."/>
            <person name="Muzny D."/>
            <person name="Gibbs R."/>
        </authorList>
    </citation>
    <scope>NUCLEOTIDE SEQUENCE</scope>
    <source>
        <strain evidence="6">Sampled in the wild</strain>
    </source>
</reference>
<dbReference type="OrthoDB" id="9978460at2759"/>
<evidence type="ECO:0000259" key="5">
    <source>
        <dbReference type="PROSITE" id="PS50127"/>
    </source>
</evidence>